<proteinExistence type="predicted"/>
<keyword evidence="2" id="KW-1185">Reference proteome</keyword>
<evidence type="ECO:0000313" key="2">
    <source>
        <dbReference type="Proteomes" id="UP000824280"/>
    </source>
</evidence>
<dbReference type="RefSeq" id="WP_221423212.1">
    <property type="nucleotide sequence ID" value="NZ_CP081297.1"/>
</dbReference>
<sequence length="163" mass="18062">MGVTPINDFGSENVKFVSREAVERSVGLELETLSILEELRAIQHELRSSLAANSIPATASIVADPAITVRATTGRWSFHVEIEELCATLRAHFRAGKEYGRLKKIASIGCKPEKIWPGASVLQIPSGGFEIVDRHRMSKRESEEAQSLADLCVRRSLELHRLL</sequence>
<organism evidence="1 2">
    <name type="scientific">Qipengyuania psychrotolerans</name>
    <dbReference type="NCBI Taxonomy" id="2867238"/>
    <lineage>
        <taxon>Bacteria</taxon>
        <taxon>Pseudomonadati</taxon>
        <taxon>Pseudomonadota</taxon>
        <taxon>Alphaproteobacteria</taxon>
        <taxon>Sphingomonadales</taxon>
        <taxon>Erythrobacteraceae</taxon>
        <taxon>Qipengyuania</taxon>
    </lineage>
</organism>
<gene>
    <name evidence="1" type="ORF">K3166_02940</name>
</gene>
<protein>
    <submittedName>
        <fullName evidence="1">Uncharacterized protein</fullName>
    </submittedName>
</protein>
<evidence type="ECO:0000313" key="1">
    <source>
        <dbReference type="EMBL" id="QZD87675.1"/>
    </source>
</evidence>
<dbReference type="EMBL" id="CP081297">
    <property type="protein sequence ID" value="QZD87675.1"/>
    <property type="molecule type" value="Genomic_DNA"/>
</dbReference>
<dbReference type="Proteomes" id="UP000824280">
    <property type="component" value="Chromosome"/>
</dbReference>
<reference evidence="1 2" key="1">
    <citation type="submission" date="2021-08" db="EMBL/GenBank/DDBJ databases">
        <title>Comparative Genomics Analysis of the Genus Qipengyuania Reveals Extensive Genetic Diversity and Metabolic Versatility, Including the Description of Fifteen Novel Species.</title>
        <authorList>
            <person name="Liu Y."/>
        </authorList>
    </citation>
    <scope>NUCLEOTIDE SEQUENCE [LARGE SCALE GENOMIC DNA]</scope>
    <source>
        <strain evidence="1 2">1XM2-8</strain>
    </source>
</reference>
<accession>A0ABX8ZF86</accession>
<name>A0ABX8ZF86_9SPHN</name>